<name>A0A8S5RV43_9CAUD</name>
<dbReference type="EMBL" id="BK032497">
    <property type="protein sequence ID" value="DAF42646.1"/>
    <property type="molecule type" value="Genomic_DNA"/>
</dbReference>
<protein>
    <submittedName>
        <fullName evidence="2">Uncharacterized protein</fullName>
    </submittedName>
</protein>
<feature type="transmembrane region" description="Helical" evidence="1">
    <location>
        <begin position="36"/>
        <end position="57"/>
    </location>
</feature>
<sequence>MLYFYVLGAVALLIILISIFKFLWRVEIFFAKLSLAWQIISWLGLIVAFVIAVWFIYFN</sequence>
<keyword evidence="1" id="KW-0812">Transmembrane</keyword>
<evidence type="ECO:0000313" key="2">
    <source>
        <dbReference type="EMBL" id="DAF42646.1"/>
    </source>
</evidence>
<reference evidence="2" key="1">
    <citation type="journal article" date="2021" name="Proc. Natl. Acad. Sci. U.S.A.">
        <title>A Catalog of Tens of Thousands of Viruses from Human Metagenomes Reveals Hidden Associations with Chronic Diseases.</title>
        <authorList>
            <person name="Tisza M.J."/>
            <person name="Buck C.B."/>
        </authorList>
    </citation>
    <scope>NUCLEOTIDE SEQUENCE</scope>
    <source>
        <strain evidence="2">CtHip2</strain>
    </source>
</reference>
<organism evidence="2">
    <name type="scientific">Siphoviridae sp. ctHip2</name>
    <dbReference type="NCBI Taxonomy" id="2827830"/>
    <lineage>
        <taxon>Viruses</taxon>
        <taxon>Duplodnaviria</taxon>
        <taxon>Heunggongvirae</taxon>
        <taxon>Uroviricota</taxon>
        <taxon>Caudoviricetes</taxon>
    </lineage>
</organism>
<accession>A0A8S5RV43</accession>
<keyword evidence="1" id="KW-0472">Membrane</keyword>
<proteinExistence type="predicted"/>
<keyword evidence="1" id="KW-1133">Transmembrane helix</keyword>
<evidence type="ECO:0000256" key="1">
    <source>
        <dbReference type="SAM" id="Phobius"/>
    </source>
</evidence>
<feature type="transmembrane region" description="Helical" evidence="1">
    <location>
        <begin position="6"/>
        <end position="24"/>
    </location>
</feature>